<dbReference type="InterPro" id="IPR050351">
    <property type="entry name" value="BphY/WalK/GraS-like"/>
</dbReference>
<dbReference type="AlphaFoldDB" id="A0A926G4E2"/>
<dbReference type="SUPFAM" id="SSF55785">
    <property type="entry name" value="PYP-like sensor domain (PAS domain)"/>
    <property type="match status" value="1"/>
</dbReference>
<dbReference type="InterPro" id="IPR036097">
    <property type="entry name" value="HisK_dim/P_sf"/>
</dbReference>
<dbReference type="SUPFAM" id="SSF47384">
    <property type="entry name" value="Homodimeric domain of signal transducing histidine kinase"/>
    <property type="match status" value="1"/>
</dbReference>
<name>A0A926G4E2_9RHOB</name>
<dbReference type="SMART" id="SM00388">
    <property type="entry name" value="HisKA"/>
    <property type="match status" value="1"/>
</dbReference>
<dbReference type="PRINTS" id="PR00344">
    <property type="entry name" value="BCTRLSENSOR"/>
</dbReference>
<comment type="subcellular location">
    <subcellularLocation>
        <location evidence="2">Cell membrane</location>
    </subcellularLocation>
</comment>
<dbReference type="Pfam" id="PF02518">
    <property type="entry name" value="HATPase_c"/>
    <property type="match status" value="1"/>
</dbReference>
<dbReference type="GO" id="GO:0000155">
    <property type="term" value="F:phosphorelay sensor kinase activity"/>
    <property type="evidence" value="ECO:0007669"/>
    <property type="project" value="InterPro"/>
</dbReference>
<evidence type="ECO:0000256" key="1">
    <source>
        <dbReference type="ARBA" id="ARBA00000085"/>
    </source>
</evidence>
<dbReference type="PROSITE" id="PS50109">
    <property type="entry name" value="HIS_KIN"/>
    <property type="match status" value="1"/>
</dbReference>
<dbReference type="PANTHER" id="PTHR45453">
    <property type="entry name" value="PHOSPHATE REGULON SENSOR PROTEIN PHOR"/>
    <property type="match status" value="1"/>
</dbReference>
<dbReference type="EMBL" id="JACOQL010000001">
    <property type="protein sequence ID" value="MBC9245503.1"/>
    <property type="molecule type" value="Genomic_DNA"/>
</dbReference>
<keyword evidence="8" id="KW-0418">Kinase</keyword>
<evidence type="ECO:0000256" key="5">
    <source>
        <dbReference type="ARBA" id="ARBA00022553"/>
    </source>
</evidence>
<feature type="domain" description="Histidine kinase" evidence="12">
    <location>
        <begin position="141"/>
        <end position="366"/>
    </location>
</feature>
<evidence type="ECO:0000256" key="3">
    <source>
        <dbReference type="ARBA" id="ARBA00012438"/>
    </source>
</evidence>
<keyword evidence="9" id="KW-0067">ATP-binding</keyword>
<evidence type="ECO:0000256" key="4">
    <source>
        <dbReference type="ARBA" id="ARBA00022475"/>
    </source>
</evidence>
<dbReference type="InterPro" id="IPR005467">
    <property type="entry name" value="His_kinase_dom"/>
</dbReference>
<dbReference type="Gene3D" id="1.10.287.130">
    <property type="match status" value="1"/>
</dbReference>
<comment type="caution">
    <text evidence="13">The sequence shown here is derived from an EMBL/GenBank/DDBJ whole genome shotgun (WGS) entry which is preliminary data.</text>
</comment>
<dbReference type="SMART" id="SM00387">
    <property type="entry name" value="HATPase_c"/>
    <property type="match status" value="1"/>
</dbReference>
<accession>A0A926G4E2</accession>
<reference evidence="13" key="1">
    <citation type="submission" date="2020-08" db="EMBL/GenBank/DDBJ databases">
        <title>Paracoccus amoyensis sp. nov., isolated from the surface seawater at coast of Xiamen, Fujian.</title>
        <authorList>
            <person name="Lyu L."/>
        </authorList>
    </citation>
    <scope>NUCLEOTIDE SEQUENCE</scope>
    <source>
        <strain evidence="13">11-3</strain>
    </source>
</reference>
<dbReference type="InterPro" id="IPR000014">
    <property type="entry name" value="PAS"/>
</dbReference>
<keyword evidence="14" id="KW-1185">Reference proteome</keyword>
<evidence type="ECO:0000313" key="13">
    <source>
        <dbReference type="EMBL" id="MBC9245503.1"/>
    </source>
</evidence>
<comment type="catalytic activity">
    <reaction evidence="1">
        <text>ATP + protein L-histidine = ADP + protein N-phospho-L-histidine.</text>
        <dbReference type="EC" id="2.7.13.3"/>
    </reaction>
</comment>
<organism evidence="13 14">
    <name type="scientific">Paracoccus amoyensis</name>
    <dbReference type="NCBI Taxonomy" id="2760093"/>
    <lineage>
        <taxon>Bacteria</taxon>
        <taxon>Pseudomonadati</taxon>
        <taxon>Pseudomonadota</taxon>
        <taxon>Alphaproteobacteria</taxon>
        <taxon>Rhodobacterales</taxon>
        <taxon>Paracoccaceae</taxon>
        <taxon>Paracoccus</taxon>
    </lineage>
</organism>
<dbReference type="InterPro" id="IPR003661">
    <property type="entry name" value="HisK_dim/P_dom"/>
</dbReference>
<dbReference type="PANTHER" id="PTHR45453:SF1">
    <property type="entry name" value="PHOSPHATE REGULON SENSOR PROTEIN PHOR"/>
    <property type="match status" value="1"/>
</dbReference>
<dbReference type="RefSeq" id="WP_187791898.1">
    <property type="nucleotide sequence ID" value="NZ_JACOQL010000001.1"/>
</dbReference>
<keyword evidence="10" id="KW-0902">Two-component regulatory system</keyword>
<gene>
    <name evidence="13" type="ORF">H4P12_01970</name>
</gene>
<dbReference type="FunFam" id="3.30.565.10:FF:000006">
    <property type="entry name" value="Sensor histidine kinase WalK"/>
    <property type="match status" value="1"/>
</dbReference>
<dbReference type="SUPFAM" id="SSF55874">
    <property type="entry name" value="ATPase domain of HSP90 chaperone/DNA topoisomerase II/histidine kinase"/>
    <property type="match status" value="1"/>
</dbReference>
<dbReference type="Pfam" id="PF00512">
    <property type="entry name" value="HisKA"/>
    <property type="match status" value="1"/>
</dbReference>
<proteinExistence type="predicted"/>
<protein>
    <recommendedName>
        <fullName evidence="3">histidine kinase</fullName>
        <ecNumber evidence="3">2.7.13.3</ecNumber>
    </recommendedName>
</protein>
<dbReference type="EC" id="2.7.13.3" evidence="3"/>
<evidence type="ECO:0000256" key="6">
    <source>
        <dbReference type="ARBA" id="ARBA00022679"/>
    </source>
</evidence>
<keyword evidence="6" id="KW-0808">Transferase</keyword>
<dbReference type="GO" id="GO:0004721">
    <property type="term" value="F:phosphoprotein phosphatase activity"/>
    <property type="evidence" value="ECO:0007669"/>
    <property type="project" value="TreeGrafter"/>
</dbReference>
<dbReference type="FunFam" id="1.10.287.130:FF:000008">
    <property type="entry name" value="Two-component sensor histidine kinase"/>
    <property type="match status" value="1"/>
</dbReference>
<sequence>MTRDLQRRIAGMLDGVPVAMLAVDASARTIAANAAAEALFGRDLLNRPFVTILRHPAVVEAVDWVLDADKHSAPLPDPAMRTPPEGIATMRAQIGADGREVVAEITVAPLPVAIGKGATIAVLDLSIAEEAEQMRRDFVANVSHELKTPLTAMIGFIETLRGPARHDEKARDRFLDIMEREAARMNRLVSELLSLTRVQSEERRRPTTEVDLPKLLRGVVATMAPTAEAAQVVIEVEGISDSQRLLGDPDQLVQVFQNLIENALKYGSSGGYLGVRMRRIDYEPLLRGPAWAVDILDRGDGIDGMHLPRLTERFYRVDTHRARAQGGTGLGLAIVKHIINRHRGRLRIDSAKGKGSTFTVILPESVASQV</sequence>
<dbReference type="InterPro" id="IPR004358">
    <property type="entry name" value="Sig_transdc_His_kin-like_C"/>
</dbReference>
<dbReference type="InterPro" id="IPR035965">
    <property type="entry name" value="PAS-like_dom_sf"/>
</dbReference>
<evidence type="ECO:0000256" key="11">
    <source>
        <dbReference type="ARBA" id="ARBA00023136"/>
    </source>
</evidence>
<evidence type="ECO:0000256" key="10">
    <source>
        <dbReference type="ARBA" id="ARBA00023012"/>
    </source>
</evidence>
<keyword evidence="11" id="KW-0472">Membrane</keyword>
<dbReference type="InterPro" id="IPR036890">
    <property type="entry name" value="HATPase_C_sf"/>
</dbReference>
<dbReference type="Proteomes" id="UP000608594">
    <property type="component" value="Unassembled WGS sequence"/>
</dbReference>
<evidence type="ECO:0000256" key="8">
    <source>
        <dbReference type="ARBA" id="ARBA00022777"/>
    </source>
</evidence>
<dbReference type="Pfam" id="PF13188">
    <property type="entry name" value="PAS_8"/>
    <property type="match status" value="1"/>
</dbReference>
<evidence type="ECO:0000256" key="2">
    <source>
        <dbReference type="ARBA" id="ARBA00004236"/>
    </source>
</evidence>
<evidence type="ECO:0000259" key="12">
    <source>
        <dbReference type="PROSITE" id="PS50109"/>
    </source>
</evidence>
<evidence type="ECO:0000256" key="9">
    <source>
        <dbReference type="ARBA" id="ARBA00022840"/>
    </source>
</evidence>
<dbReference type="GO" id="GO:0005886">
    <property type="term" value="C:plasma membrane"/>
    <property type="evidence" value="ECO:0007669"/>
    <property type="project" value="UniProtKB-SubCell"/>
</dbReference>
<dbReference type="GO" id="GO:0005524">
    <property type="term" value="F:ATP binding"/>
    <property type="evidence" value="ECO:0007669"/>
    <property type="project" value="UniProtKB-KW"/>
</dbReference>
<dbReference type="InterPro" id="IPR003594">
    <property type="entry name" value="HATPase_dom"/>
</dbReference>
<dbReference type="Gene3D" id="3.30.450.20">
    <property type="entry name" value="PAS domain"/>
    <property type="match status" value="1"/>
</dbReference>
<keyword evidence="7" id="KW-0547">Nucleotide-binding</keyword>
<evidence type="ECO:0000256" key="7">
    <source>
        <dbReference type="ARBA" id="ARBA00022741"/>
    </source>
</evidence>
<evidence type="ECO:0000313" key="14">
    <source>
        <dbReference type="Proteomes" id="UP000608594"/>
    </source>
</evidence>
<dbReference type="Gene3D" id="3.30.565.10">
    <property type="entry name" value="Histidine kinase-like ATPase, C-terminal domain"/>
    <property type="match status" value="1"/>
</dbReference>
<dbReference type="GO" id="GO:0016036">
    <property type="term" value="P:cellular response to phosphate starvation"/>
    <property type="evidence" value="ECO:0007669"/>
    <property type="project" value="TreeGrafter"/>
</dbReference>
<keyword evidence="5" id="KW-0597">Phosphoprotein</keyword>
<keyword evidence="4" id="KW-1003">Cell membrane</keyword>
<dbReference type="CDD" id="cd00082">
    <property type="entry name" value="HisKA"/>
    <property type="match status" value="1"/>
</dbReference>